<organism evidence="2 3">
    <name type="scientific">Anaeramoeba flamelloides</name>
    <dbReference type="NCBI Taxonomy" id="1746091"/>
    <lineage>
        <taxon>Eukaryota</taxon>
        <taxon>Metamonada</taxon>
        <taxon>Anaeramoebidae</taxon>
        <taxon>Anaeramoeba</taxon>
    </lineage>
</organism>
<feature type="compositionally biased region" description="Basic residues" evidence="1">
    <location>
        <begin position="241"/>
        <end position="253"/>
    </location>
</feature>
<sequence>MTTKIQPLIFNNKYTKKYEQEQEFARSSSEHKTIALVSKTDLDDYFVDEQIIKFIEKEKQCLCEKHEKKLFSMKKFSQTQKKKLEDEILILQDQLTRRTQAVEKSTKLKNIFLNEKQILFDKNHKLSRRFEELQKRNQALEEKHSKLKNSLKVNTSKQNQIQRNNNQMKRNQRERIKDEKIKKHIHKSLYREKNRRFSLSDLNSNDNHERDLNNKSFNNFPQRPRNYPKSNSVSEVDFQTKRSKSIRKRRKNTRGSWKDWFGISNQTKK</sequence>
<protein>
    <submittedName>
        <fullName evidence="2">Uncharacterized protein</fullName>
    </submittedName>
</protein>
<evidence type="ECO:0000313" key="3">
    <source>
        <dbReference type="Proteomes" id="UP001150062"/>
    </source>
</evidence>
<evidence type="ECO:0000256" key="1">
    <source>
        <dbReference type="SAM" id="MobiDB-lite"/>
    </source>
</evidence>
<dbReference type="EMBL" id="JAOAOG010000131">
    <property type="protein sequence ID" value="KAJ6246700.1"/>
    <property type="molecule type" value="Genomic_DNA"/>
</dbReference>
<feature type="compositionally biased region" description="Basic and acidic residues" evidence="1">
    <location>
        <begin position="171"/>
        <end position="181"/>
    </location>
</feature>
<name>A0ABQ8YQD6_9EUKA</name>
<dbReference type="Proteomes" id="UP001150062">
    <property type="component" value="Unassembled WGS sequence"/>
</dbReference>
<accession>A0ABQ8YQD6</accession>
<keyword evidence="3" id="KW-1185">Reference proteome</keyword>
<feature type="region of interest" description="Disordered" evidence="1">
    <location>
        <begin position="142"/>
        <end position="183"/>
    </location>
</feature>
<comment type="caution">
    <text evidence="2">The sequence shown here is derived from an EMBL/GenBank/DDBJ whole genome shotgun (WGS) entry which is preliminary data.</text>
</comment>
<evidence type="ECO:0000313" key="2">
    <source>
        <dbReference type="EMBL" id="KAJ6246700.1"/>
    </source>
</evidence>
<gene>
    <name evidence="2" type="ORF">M0813_01950</name>
</gene>
<reference evidence="2" key="1">
    <citation type="submission" date="2022-08" db="EMBL/GenBank/DDBJ databases">
        <title>Novel sulfate-reducing endosymbionts in the free-living metamonad Anaeramoeba.</title>
        <authorList>
            <person name="Jerlstrom-Hultqvist J."/>
            <person name="Cepicka I."/>
            <person name="Gallot-Lavallee L."/>
            <person name="Salas-Leiva D."/>
            <person name="Curtis B.A."/>
            <person name="Zahonova K."/>
            <person name="Pipaliya S."/>
            <person name="Dacks J."/>
            <person name="Roger A.J."/>
        </authorList>
    </citation>
    <scope>NUCLEOTIDE SEQUENCE</scope>
    <source>
        <strain evidence="2">Schooner1</strain>
    </source>
</reference>
<proteinExistence type="predicted"/>
<feature type="region of interest" description="Disordered" evidence="1">
    <location>
        <begin position="200"/>
        <end position="269"/>
    </location>
</feature>
<feature type="compositionally biased region" description="Low complexity" evidence="1">
    <location>
        <begin position="158"/>
        <end position="169"/>
    </location>
</feature>